<dbReference type="AlphaFoldDB" id="A0A516G861"/>
<feature type="active site" description="Proton acceptor; via carboxylate" evidence="3">
    <location>
        <position position="449"/>
    </location>
</feature>
<feature type="region of interest" description="Disordered" evidence="4">
    <location>
        <begin position="1"/>
        <end position="20"/>
    </location>
</feature>
<keyword evidence="1 3" id="KW-0808">Transferase</keyword>
<dbReference type="InterPro" id="IPR022902">
    <property type="entry name" value="NAcTrfase_Eis"/>
</dbReference>
<dbReference type="GO" id="GO:0034069">
    <property type="term" value="F:aminoglycoside N-acetyltransferase activity"/>
    <property type="evidence" value="ECO:0007669"/>
    <property type="project" value="TreeGrafter"/>
</dbReference>
<comment type="subunit">
    <text evidence="3">Homohexamer; trimer of dimers.</text>
</comment>
<dbReference type="Pfam" id="PF13527">
    <property type="entry name" value="Acetyltransf_9"/>
    <property type="match status" value="1"/>
</dbReference>
<evidence type="ECO:0000256" key="3">
    <source>
        <dbReference type="HAMAP-Rule" id="MF_01812"/>
    </source>
</evidence>
<evidence type="ECO:0000259" key="6">
    <source>
        <dbReference type="Pfam" id="PF17668"/>
    </source>
</evidence>
<dbReference type="InterPro" id="IPR041380">
    <property type="entry name" value="Acetyltransf_17"/>
</dbReference>
<feature type="active site" description="Proton donor" evidence="3">
    <location>
        <position position="157"/>
    </location>
</feature>
<dbReference type="InterPro" id="IPR051554">
    <property type="entry name" value="Acetyltransferase_Eis"/>
</dbReference>
<dbReference type="Gene3D" id="3.40.630.30">
    <property type="match status" value="2"/>
</dbReference>
<feature type="domain" description="Enhanced intracellular survival protein" evidence="5">
    <location>
        <begin position="344"/>
        <end position="443"/>
    </location>
</feature>
<keyword evidence="2 3" id="KW-0012">Acyltransferase</keyword>
<dbReference type="Pfam" id="PF13530">
    <property type="entry name" value="SCP2_2"/>
    <property type="match status" value="1"/>
</dbReference>
<evidence type="ECO:0000313" key="8">
    <source>
        <dbReference type="Proteomes" id="UP000315395"/>
    </source>
</evidence>
<dbReference type="RefSeq" id="WP_143782388.1">
    <property type="nucleotide sequence ID" value="NZ_CP041616.1"/>
</dbReference>
<sequence>MNHESPATTTPAVDPPPAPATRLVDLGPGDAERIMALEHLVWFEVAPGVSTEEALAELDFERTRGAELVTPTPRVGASAGTPAPLAGMYASWAMAVTAPGPHGSLVRLPMNGLTWVGVHPDQRRRGVLRQMMTAHLHTAHDEGEAVAGLQAAEVGIYGRFGYGAASLDVTLTLGRGASLDAGAALASAADQVTTHIVPAGTPEAMKVIQRAHLRAAEHTLGAVTRTDAMAAVWFRDFPVARGSKEPMQVLFATRGEDVCGYALFRRSPKWEHGVPGGEVTVREMGATDTAALLALARRVVDFDLTGTVTLDGRGIDDPLLWWAGGPRSAGLRAGDSLWVRLVDVDKAMTARGYSTAVDLVLDVLDPVCPWNQRRWRLTAGADGVGRCLPTDDAPDVRLPVAALGAAYLGSRPIAGQAAAGTVTELRPGAAAELSRAMRADVEPVAAIGF</sequence>
<dbReference type="Proteomes" id="UP000315395">
    <property type="component" value="Chromosome"/>
</dbReference>
<organism evidence="7 8">
    <name type="scientific">Ornithinimicrobium ciconiae</name>
    <dbReference type="NCBI Taxonomy" id="2594265"/>
    <lineage>
        <taxon>Bacteria</taxon>
        <taxon>Bacillati</taxon>
        <taxon>Actinomycetota</taxon>
        <taxon>Actinomycetes</taxon>
        <taxon>Micrococcales</taxon>
        <taxon>Ornithinimicrobiaceae</taxon>
        <taxon>Ornithinimicrobium</taxon>
    </lineage>
</organism>
<evidence type="ECO:0000313" key="7">
    <source>
        <dbReference type="EMBL" id="QDO87711.1"/>
    </source>
</evidence>
<gene>
    <name evidence="7" type="ORF">FNH13_04595</name>
</gene>
<dbReference type="GO" id="GO:0030649">
    <property type="term" value="P:aminoglycoside antibiotic catabolic process"/>
    <property type="evidence" value="ECO:0007669"/>
    <property type="project" value="TreeGrafter"/>
</dbReference>
<comment type="caution">
    <text evidence="3">Lacks conserved residue(s) required for the propagation of feature annotation.</text>
</comment>
<dbReference type="PANTHER" id="PTHR37817:SF1">
    <property type="entry name" value="N-ACETYLTRANSFERASE EIS"/>
    <property type="match status" value="1"/>
</dbReference>
<dbReference type="Pfam" id="PF17668">
    <property type="entry name" value="Acetyltransf_17"/>
    <property type="match status" value="1"/>
</dbReference>
<evidence type="ECO:0000256" key="2">
    <source>
        <dbReference type="ARBA" id="ARBA00023315"/>
    </source>
</evidence>
<feature type="binding site" evidence="3">
    <location>
        <begin position="116"/>
        <end position="118"/>
    </location>
    <ligand>
        <name>acetyl-CoA</name>
        <dbReference type="ChEBI" id="CHEBI:57288"/>
    </ligand>
</feature>
<comment type="similarity">
    <text evidence="3">Belongs to the acetyltransferase Eis family.</text>
</comment>
<protein>
    <submittedName>
        <fullName evidence="7">GNAT family N-acetyltransferase</fullName>
    </submittedName>
</protein>
<dbReference type="InterPro" id="IPR016181">
    <property type="entry name" value="Acyl_CoA_acyltransferase"/>
</dbReference>
<proteinExistence type="inferred from homology"/>
<feature type="compositionally biased region" description="Low complexity" evidence="4">
    <location>
        <begin position="1"/>
        <end position="12"/>
    </location>
</feature>
<dbReference type="InterPro" id="IPR025559">
    <property type="entry name" value="Eis_dom"/>
</dbReference>
<evidence type="ECO:0000256" key="4">
    <source>
        <dbReference type="SAM" id="MobiDB-lite"/>
    </source>
</evidence>
<dbReference type="EMBL" id="CP041616">
    <property type="protein sequence ID" value="QDO87711.1"/>
    <property type="molecule type" value="Genomic_DNA"/>
</dbReference>
<dbReference type="KEGG" id="orz:FNH13_04595"/>
<dbReference type="SUPFAM" id="SSF55718">
    <property type="entry name" value="SCP-like"/>
    <property type="match status" value="1"/>
</dbReference>
<dbReference type="PANTHER" id="PTHR37817">
    <property type="entry name" value="N-ACETYLTRANSFERASE EIS"/>
    <property type="match status" value="1"/>
</dbReference>
<dbReference type="Gene3D" id="3.30.1050.10">
    <property type="entry name" value="SCP2 sterol-binding domain"/>
    <property type="match status" value="1"/>
</dbReference>
<reference evidence="7 8" key="1">
    <citation type="submission" date="2019-07" db="EMBL/GenBank/DDBJ databases">
        <title>complete genome sequencing of Ornithinimicrobium sp. H23M54.</title>
        <authorList>
            <person name="Bae J.-W."/>
            <person name="Lee S.-Y."/>
        </authorList>
    </citation>
    <scope>NUCLEOTIDE SEQUENCE [LARGE SCALE GENOMIC DNA]</scope>
    <source>
        <strain evidence="7 8">H23M54</strain>
    </source>
</reference>
<dbReference type="SUPFAM" id="SSF55729">
    <property type="entry name" value="Acyl-CoA N-acyltransferases (Nat)"/>
    <property type="match status" value="1"/>
</dbReference>
<dbReference type="HAMAP" id="MF_01812">
    <property type="entry name" value="Eis"/>
    <property type="match status" value="1"/>
</dbReference>
<feature type="domain" description="Eis-like acetyltransferase" evidence="6">
    <location>
        <begin position="221"/>
        <end position="328"/>
    </location>
</feature>
<dbReference type="OrthoDB" id="8399956at2"/>
<evidence type="ECO:0000259" key="5">
    <source>
        <dbReference type="Pfam" id="PF13530"/>
    </source>
</evidence>
<name>A0A516G861_9MICO</name>
<accession>A0A516G861</accession>
<dbReference type="NCBIfam" id="NF002367">
    <property type="entry name" value="PRK01346.1-4"/>
    <property type="match status" value="1"/>
</dbReference>
<evidence type="ECO:0000256" key="1">
    <source>
        <dbReference type="ARBA" id="ARBA00022679"/>
    </source>
</evidence>
<keyword evidence="8" id="KW-1185">Reference proteome</keyword>
<feature type="binding site" evidence="3">
    <location>
        <begin position="124"/>
        <end position="129"/>
    </location>
    <ligand>
        <name>acetyl-CoA</name>
        <dbReference type="ChEBI" id="CHEBI:57288"/>
    </ligand>
</feature>
<dbReference type="InterPro" id="IPR036527">
    <property type="entry name" value="SCP2_sterol-bd_dom_sf"/>
</dbReference>